<dbReference type="SUPFAM" id="SSF53335">
    <property type="entry name" value="S-adenosyl-L-methionine-dependent methyltransferases"/>
    <property type="match status" value="1"/>
</dbReference>
<name>A0A0F9AHG9_9ZZZZ</name>
<dbReference type="InterPro" id="IPR029063">
    <property type="entry name" value="SAM-dependent_MTases_sf"/>
</dbReference>
<dbReference type="EMBL" id="LAZR01045922">
    <property type="protein sequence ID" value="KKK97730.1"/>
    <property type="molecule type" value="Genomic_DNA"/>
</dbReference>
<gene>
    <name evidence="1" type="ORF">LCGC14_2649870</name>
</gene>
<comment type="caution">
    <text evidence="1">The sequence shown here is derived from an EMBL/GenBank/DDBJ whole genome shotgun (WGS) entry which is preliminary data.</text>
</comment>
<evidence type="ECO:0008006" key="2">
    <source>
        <dbReference type="Google" id="ProtNLM"/>
    </source>
</evidence>
<sequence>MQPRNEIDDKYNNDPRHIKQWEMTIEWLKQFRINKSGLDCGDKSKMTIMLAKEFKIPMGVTSHDLDYPLMEQGYYHNIFMFEVIEHLLNSLVFMEWAGRNLVDGGIMYLSTPINRPN</sequence>
<dbReference type="AlphaFoldDB" id="A0A0F9AHG9"/>
<feature type="non-terminal residue" evidence="1">
    <location>
        <position position="117"/>
    </location>
</feature>
<dbReference type="Gene3D" id="3.40.50.150">
    <property type="entry name" value="Vaccinia Virus protein VP39"/>
    <property type="match status" value="1"/>
</dbReference>
<proteinExistence type="predicted"/>
<reference evidence="1" key="1">
    <citation type="journal article" date="2015" name="Nature">
        <title>Complex archaea that bridge the gap between prokaryotes and eukaryotes.</title>
        <authorList>
            <person name="Spang A."/>
            <person name="Saw J.H."/>
            <person name="Jorgensen S.L."/>
            <person name="Zaremba-Niedzwiedzka K."/>
            <person name="Martijn J."/>
            <person name="Lind A.E."/>
            <person name="van Eijk R."/>
            <person name="Schleper C."/>
            <person name="Guy L."/>
            <person name="Ettema T.J."/>
        </authorList>
    </citation>
    <scope>NUCLEOTIDE SEQUENCE</scope>
</reference>
<accession>A0A0F9AHG9</accession>
<protein>
    <recommendedName>
        <fullName evidence="2">Methyltransferase type 11 domain-containing protein</fullName>
    </recommendedName>
</protein>
<organism evidence="1">
    <name type="scientific">marine sediment metagenome</name>
    <dbReference type="NCBI Taxonomy" id="412755"/>
    <lineage>
        <taxon>unclassified sequences</taxon>
        <taxon>metagenomes</taxon>
        <taxon>ecological metagenomes</taxon>
    </lineage>
</organism>
<evidence type="ECO:0000313" key="1">
    <source>
        <dbReference type="EMBL" id="KKK97730.1"/>
    </source>
</evidence>